<gene>
    <name evidence="2" type="ORF">UBRO_20874</name>
</gene>
<protein>
    <submittedName>
        <fullName evidence="2">Uncharacterized protein</fullName>
    </submittedName>
</protein>
<evidence type="ECO:0000313" key="2">
    <source>
        <dbReference type="EMBL" id="SAM85124.1"/>
    </source>
</evidence>
<accession>A0A1K0GW71</accession>
<reference evidence="3" key="1">
    <citation type="submission" date="2016-04" db="EMBL/GenBank/DDBJ databases">
        <authorList>
            <person name="Guldener U."/>
            <person name="Guldener U."/>
        </authorList>
    </citation>
    <scope>NUCLEOTIDE SEQUENCE [LARGE SCALE GENOMIC DNA]</scope>
    <source>
        <strain evidence="3">UB2112</strain>
    </source>
</reference>
<feature type="compositionally biased region" description="Polar residues" evidence="1">
    <location>
        <begin position="30"/>
        <end position="41"/>
    </location>
</feature>
<dbReference type="EMBL" id="LT558132">
    <property type="protein sequence ID" value="SAM85124.1"/>
    <property type="molecule type" value="Genomic_DNA"/>
</dbReference>
<evidence type="ECO:0000313" key="3">
    <source>
        <dbReference type="Proteomes" id="UP000179920"/>
    </source>
</evidence>
<feature type="region of interest" description="Disordered" evidence="1">
    <location>
        <begin position="22"/>
        <end position="41"/>
    </location>
</feature>
<feature type="region of interest" description="Disordered" evidence="1">
    <location>
        <begin position="375"/>
        <end position="401"/>
    </location>
</feature>
<proteinExistence type="predicted"/>
<dbReference type="Proteomes" id="UP000179920">
    <property type="component" value="Chromosome XVI"/>
</dbReference>
<dbReference type="AlphaFoldDB" id="A0A1K0GW71"/>
<feature type="compositionally biased region" description="Low complexity" evidence="1">
    <location>
        <begin position="385"/>
        <end position="401"/>
    </location>
</feature>
<evidence type="ECO:0000256" key="1">
    <source>
        <dbReference type="SAM" id="MobiDB-lite"/>
    </source>
</evidence>
<sequence length="401" mass="44308">MTTTTDDSLDISAQLFWQSATPTSSATQTKNIPVPSQSGSTSKKNFTWSSANVLHLITIIYDSESYQHALLPSRELIESDPGNKLHKYPIFWEIFKLIFPGAPVKPNYVKAKLRWVQETYYKEKKKLSLTGAGMLLEDMDASNLSYASHLALSTKYAWFEKMHEMMNGRSSAEPATLIMTPSLNFTSDDKAGMPPYGSAEIPMDLSGSELYDHSTQGHGLPPILNLMDSTNPPATIASTSGGSVAGAGDDDIFTTPFPSQARLSFSAAGGLDVFESSSASSSAPLSPGTKRKRGALDHKHDMLAEAFYCSSIDTLQICLQLEQERTRRERMLEAECTKCKEMCMQHKREEKEHNKHICTRDCDMVMEMVRLLASQASGEKDTRQNTSNNNNTDSSFNLPAL</sequence>
<name>A0A1K0GW71_9BASI</name>
<organism evidence="2 3">
    <name type="scientific">Ustilago bromivora</name>
    <dbReference type="NCBI Taxonomy" id="307758"/>
    <lineage>
        <taxon>Eukaryota</taxon>
        <taxon>Fungi</taxon>
        <taxon>Dikarya</taxon>
        <taxon>Basidiomycota</taxon>
        <taxon>Ustilaginomycotina</taxon>
        <taxon>Ustilaginomycetes</taxon>
        <taxon>Ustilaginales</taxon>
        <taxon>Ustilaginaceae</taxon>
        <taxon>Ustilago</taxon>
    </lineage>
</organism>